<dbReference type="RefSeq" id="WP_165358442.1">
    <property type="nucleotide sequence ID" value="NZ_ML142898.1"/>
</dbReference>
<comment type="caution">
    <text evidence="3">The sequence shown here is derived from an EMBL/GenBank/DDBJ whole genome shotgun (WGS) entry which is preliminary data.</text>
</comment>
<name>A0A2P8EB94_9ACTN</name>
<evidence type="ECO:0000313" key="3">
    <source>
        <dbReference type="EMBL" id="PSL06728.1"/>
    </source>
</evidence>
<organism evidence="3 4">
    <name type="scientific">Haloactinopolyspora alba</name>
    <dbReference type="NCBI Taxonomy" id="648780"/>
    <lineage>
        <taxon>Bacteria</taxon>
        <taxon>Bacillati</taxon>
        <taxon>Actinomycetota</taxon>
        <taxon>Actinomycetes</taxon>
        <taxon>Jiangellales</taxon>
        <taxon>Jiangellaceae</taxon>
        <taxon>Haloactinopolyspora</taxon>
    </lineage>
</organism>
<keyword evidence="4" id="KW-1185">Reference proteome</keyword>
<sequence>MDQRPVLITGAAGSVARMLWPGLDGMSVRAVDTRDVDHAEVETVVGDLADRSFADHAVAGVDAVVHLAANPAAYASWNDLRRPNIDGMVNVVDAARAAGVRRLVLASSVHAMGAYFRPGERMVDPAWPARPCCAYGATKAFAESYGHMTAATSELSVICLRLGACQPRPVDTGALTGWLAPEDLQALVRCALTADVRAGAYFGVSANTRNAFDVSTARIELGYLPRHDSEDHAAGLPDGRGGMCRVTHPPVPSAA</sequence>
<dbReference type="Proteomes" id="UP000243528">
    <property type="component" value="Unassembled WGS sequence"/>
</dbReference>
<evidence type="ECO:0000256" key="1">
    <source>
        <dbReference type="SAM" id="MobiDB-lite"/>
    </source>
</evidence>
<dbReference type="Gene3D" id="3.40.50.720">
    <property type="entry name" value="NAD(P)-binding Rossmann-like Domain"/>
    <property type="match status" value="1"/>
</dbReference>
<feature type="region of interest" description="Disordered" evidence="1">
    <location>
        <begin position="230"/>
        <end position="255"/>
    </location>
</feature>
<evidence type="ECO:0000259" key="2">
    <source>
        <dbReference type="Pfam" id="PF01370"/>
    </source>
</evidence>
<gene>
    <name evidence="3" type="ORF">CLV30_102114</name>
</gene>
<dbReference type="Pfam" id="PF01370">
    <property type="entry name" value="Epimerase"/>
    <property type="match status" value="1"/>
</dbReference>
<evidence type="ECO:0000313" key="4">
    <source>
        <dbReference type="Proteomes" id="UP000243528"/>
    </source>
</evidence>
<accession>A0A2P8EB94</accession>
<proteinExistence type="predicted"/>
<dbReference type="EMBL" id="PYGE01000002">
    <property type="protein sequence ID" value="PSL06728.1"/>
    <property type="molecule type" value="Genomic_DNA"/>
</dbReference>
<dbReference type="SUPFAM" id="SSF51735">
    <property type="entry name" value="NAD(P)-binding Rossmann-fold domains"/>
    <property type="match status" value="1"/>
</dbReference>
<feature type="domain" description="NAD-dependent epimerase/dehydratase" evidence="2">
    <location>
        <begin position="6"/>
        <end position="162"/>
    </location>
</feature>
<dbReference type="AlphaFoldDB" id="A0A2P8EB94"/>
<dbReference type="InterPro" id="IPR036291">
    <property type="entry name" value="NAD(P)-bd_dom_sf"/>
</dbReference>
<dbReference type="InterPro" id="IPR050177">
    <property type="entry name" value="Lipid_A_modif_metabolic_enz"/>
</dbReference>
<reference evidence="3 4" key="1">
    <citation type="submission" date="2018-03" db="EMBL/GenBank/DDBJ databases">
        <title>Genomic Encyclopedia of Archaeal and Bacterial Type Strains, Phase II (KMG-II): from individual species to whole genera.</title>
        <authorList>
            <person name="Goeker M."/>
        </authorList>
    </citation>
    <scope>NUCLEOTIDE SEQUENCE [LARGE SCALE GENOMIC DNA]</scope>
    <source>
        <strain evidence="3 4">DSM 45211</strain>
    </source>
</reference>
<protein>
    <submittedName>
        <fullName evidence="3">Uronate dehydrogenase</fullName>
    </submittedName>
</protein>
<dbReference type="InterPro" id="IPR001509">
    <property type="entry name" value="Epimerase_deHydtase"/>
</dbReference>
<dbReference type="PANTHER" id="PTHR43245:SF55">
    <property type="entry name" value="NAD(P)-BINDING DOMAIN-CONTAINING PROTEIN"/>
    <property type="match status" value="1"/>
</dbReference>
<dbReference type="PANTHER" id="PTHR43245">
    <property type="entry name" value="BIFUNCTIONAL POLYMYXIN RESISTANCE PROTEIN ARNA"/>
    <property type="match status" value="1"/>
</dbReference>